<gene>
    <name evidence="1" type="ORF">G3I46_20710</name>
</gene>
<evidence type="ECO:0000313" key="2">
    <source>
        <dbReference type="Proteomes" id="UP000469545"/>
    </source>
</evidence>
<organism evidence="1 2">
    <name type="scientific">Streptomyces coelicoflavus</name>
    <dbReference type="NCBI Taxonomy" id="285562"/>
    <lineage>
        <taxon>Bacteria</taxon>
        <taxon>Bacillati</taxon>
        <taxon>Actinomycetota</taxon>
        <taxon>Actinomycetes</taxon>
        <taxon>Kitasatosporales</taxon>
        <taxon>Streptomycetaceae</taxon>
        <taxon>Streptomyces</taxon>
    </lineage>
</organism>
<dbReference type="RefSeq" id="WP_164141195.1">
    <property type="nucleotide sequence ID" value="NZ_JAAGMB010000469.1"/>
</dbReference>
<dbReference type="Proteomes" id="UP000469545">
    <property type="component" value="Unassembled WGS sequence"/>
</dbReference>
<dbReference type="EMBL" id="JAAGMB010000469">
    <property type="protein sequence ID" value="NEB18897.1"/>
    <property type="molecule type" value="Genomic_DNA"/>
</dbReference>
<sequence length="90" mass="10176">MCRHLAGLLRRTLREVWLGFQAAGTMWVAPECAPQPYRPPDDLRAPYGPTAWGVPAPYVPGALPGDRHPERVAAHVPPTDRERELWRQLE</sequence>
<accession>A0A6N9UME0</accession>
<name>A0A6N9UME0_9ACTN</name>
<reference evidence="1 2" key="1">
    <citation type="submission" date="2020-01" db="EMBL/GenBank/DDBJ databases">
        <title>Insect and environment-associated Actinomycetes.</title>
        <authorList>
            <person name="Currrie C."/>
            <person name="Chevrette M."/>
            <person name="Carlson C."/>
            <person name="Stubbendieck R."/>
            <person name="Wendt-Pienkowski E."/>
        </authorList>
    </citation>
    <scope>NUCLEOTIDE SEQUENCE [LARGE SCALE GENOMIC DNA]</scope>
    <source>
        <strain evidence="1 2">SID14172</strain>
    </source>
</reference>
<dbReference type="AlphaFoldDB" id="A0A6N9UME0"/>
<dbReference type="InterPro" id="IPR045701">
    <property type="entry name" value="DUF6059"/>
</dbReference>
<keyword evidence="2" id="KW-1185">Reference proteome</keyword>
<comment type="caution">
    <text evidence="1">The sequence shown here is derived from an EMBL/GenBank/DDBJ whole genome shotgun (WGS) entry which is preliminary data.</text>
</comment>
<protein>
    <submittedName>
        <fullName evidence="1">Uncharacterized protein</fullName>
    </submittedName>
</protein>
<dbReference type="Pfam" id="PF19534">
    <property type="entry name" value="DUF6059"/>
    <property type="match status" value="1"/>
</dbReference>
<evidence type="ECO:0000313" key="1">
    <source>
        <dbReference type="EMBL" id="NEB18897.1"/>
    </source>
</evidence>
<proteinExistence type="predicted"/>